<comment type="caution">
    <text evidence="3">The sequence shown here is derived from an EMBL/GenBank/DDBJ whole genome shotgun (WGS) entry which is preliminary data.</text>
</comment>
<evidence type="ECO:0000313" key="3">
    <source>
        <dbReference type="EMBL" id="CAL8129689.1"/>
    </source>
</evidence>
<name>A0ABP1RKU9_9HEXA</name>
<dbReference type="EMBL" id="CAXLJM020000078">
    <property type="protein sequence ID" value="CAL8129689.1"/>
    <property type="molecule type" value="Genomic_DNA"/>
</dbReference>
<gene>
    <name evidence="3" type="ORF">ODALV1_LOCUS23392</name>
</gene>
<evidence type="ECO:0008006" key="5">
    <source>
        <dbReference type="Google" id="ProtNLM"/>
    </source>
</evidence>
<feature type="region of interest" description="Disordered" evidence="1">
    <location>
        <begin position="308"/>
        <end position="342"/>
    </location>
</feature>
<keyword evidence="2" id="KW-0472">Membrane</keyword>
<feature type="transmembrane region" description="Helical" evidence="2">
    <location>
        <begin position="422"/>
        <end position="440"/>
    </location>
</feature>
<feature type="transmembrane region" description="Helical" evidence="2">
    <location>
        <begin position="66"/>
        <end position="84"/>
    </location>
</feature>
<feature type="transmembrane region" description="Helical" evidence="2">
    <location>
        <begin position="148"/>
        <end position="168"/>
    </location>
</feature>
<keyword evidence="2" id="KW-1133">Transmembrane helix</keyword>
<dbReference type="Proteomes" id="UP001642540">
    <property type="component" value="Unassembled WGS sequence"/>
</dbReference>
<keyword evidence="4" id="KW-1185">Reference proteome</keyword>
<organism evidence="3 4">
    <name type="scientific">Orchesella dallaii</name>
    <dbReference type="NCBI Taxonomy" id="48710"/>
    <lineage>
        <taxon>Eukaryota</taxon>
        <taxon>Metazoa</taxon>
        <taxon>Ecdysozoa</taxon>
        <taxon>Arthropoda</taxon>
        <taxon>Hexapoda</taxon>
        <taxon>Collembola</taxon>
        <taxon>Entomobryomorpha</taxon>
        <taxon>Entomobryoidea</taxon>
        <taxon>Orchesellidae</taxon>
        <taxon>Orchesellinae</taxon>
        <taxon>Orchesella</taxon>
    </lineage>
</organism>
<proteinExistence type="predicted"/>
<accession>A0ABP1RKU9</accession>
<evidence type="ECO:0000313" key="4">
    <source>
        <dbReference type="Proteomes" id="UP001642540"/>
    </source>
</evidence>
<sequence length="525" mass="60884">MASSTTEVKVDCFTNFQRLMWYSLSQGAVSRFYIKRDDKGQYRIKTIGFFAMFFYWFMWINTTLKVTYLVLSYHGWLGIQVHFLDQMSIWDWYLSTAHMIQEQVMWYPKYPLYEYLYRQWELQEDIFTKLGMPANIAKKITATDKINIFYYPFVVFTGTLALGIQFFFTPKYALNTYAVVPVDTWYLQIIFCLHECLFMYHAYAYQACTMVVAESYSVSFQHLLEEMTRTLYVLIDLGSVRPQALPENDDEGSENKPKDSPSKGSNQAARRRAPQNQQLGIRAGQPESFANQKGSIRRSDVFGDLTVGLGQHQAGSSNRQIQREQTGRRVSGLRRRRGTTTEERKTAWRVPYKYLDPKAKAPGTNYDILTLVADYRKIMVAAQAHNRWIGKLMGGAQAANYAQFVSDVFMLIQLLKEDDVDYFGLSFYVMDAMFGMCMLFRMMIVLSRMYPASEDFLQGLKTYATYDTPVRKYIVKTIPHFKVVAAKLTGYTVRPGSVPTAINVLINWYIAAAMWKRPDDPTRRT</sequence>
<protein>
    <recommendedName>
        <fullName evidence="5">Odorant receptor</fullName>
    </recommendedName>
</protein>
<keyword evidence="2" id="KW-0812">Transmembrane</keyword>
<evidence type="ECO:0000256" key="1">
    <source>
        <dbReference type="SAM" id="MobiDB-lite"/>
    </source>
</evidence>
<evidence type="ECO:0000256" key="2">
    <source>
        <dbReference type="SAM" id="Phobius"/>
    </source>
</evidence>
<feature type="region of interest" description="Disordered" evidence="1">
    <location>
        <begin position="244"/>
        <end position="293"/>
    </location>
</feature>
<reference evidence="3 4" key="1">
    <citation type="submission" date="2024-08" db="EMBL/GenBank/DDBJ databases">
        <authorList>
            <person name="Cucini C."/>
            <person name="Frati F."/>
        </authorList>
    </citation>
    <scope>NUCLEOTIDE SEQUENCE [LARGE SCALE GENOMIC DNA]</scope>
</reference>